<dbReference type="SMART" id="SM00248">
    <property type="entry name" value="ANK"/>
    <property type="match status" value="2"/>
</dbReference>
<dbReference type="KEGG" id="mpp:MICPUCDRAFT_50595"/>
<feature type="region of interest" description="Disordered" evidence="8">
    <location>
        <begin position="336"/>
        <end position="482"/>
    </location>
</feature>
<evidence type="ECO:0000256" key="4">
    <source>
        <dbReference type="ARBA" id="ARBA00023159"/>
    </source>
</evidence>
<dbReference type="InterPro" id="IPR014756">
    <property type="entry name" value="Ig_E-set"/>
</dbReference>
<comment type="similarity">
    <text evidence="2">Belongs to the CAMTA family.</text>
</comment>
<dbReference type="GeneID" id="9680865"/>
<keyword evidence="5" id="KW-0804">Transcription</keyword>
<dbReference type="InterPro" id="IPR036770">
    <property type="entry name" value="Ankyrin_rpt-contain_sf"/>
</dbReference>
<feature type="repeat" description="ANK" evidence="7">
    <location>
        <begin position="1073"/>
        <end position="1105"/>
    </location>
</feature>
<dbReference type="AlphaFoldDB" id="C1MIJ9"/>
<feature type="compositionally biased region" description="Gly residues" evidence="8">
    <location>
        <begin position="541"/>
        <end position="556"/>
    </location>
</feature>
<keyword evidence="11" id="KW-1185">Reference proteome</keyword>
<evidence type="ECO:0000313" key="10">
    <source>
        <dbReference type="EMBL" id="EEH60932.1"/>
    </source>
</evidence>
<dbReference type="GO" id="GO:0003690">
    <property type="term" value="F:double-stranded DNA binding"/>
    <property type="evidence" value="ECO:0007669"/>
    <property type="project" value="TreeGrafter"/>
</dbReference>
<dbReference type="OMA" id="GLIHCVA"/>
<evidence type="ECO:0000256" key="8">
    <source>
        <dbReference type="SAM" id="MobiDB-lite"/>
    </source>
</evidence>
<dbReference type="Gene3D" id="2.60.40.10">
    <property type="entry name" value="Immunoglobulins"/>
    <property type="match status" value="1"/>
</dbReference>
<evidence type="ECO:0000256" key="2">
    <source>
        <dbReference type="ARBA" id="ARBA00008267"/>
    </source>
</evidence>
<keyword evidence="4" id="KW-0010">Activator</keyword>
<feature type="compositionally biased region" description="Low complexity" evidence="8">
    <location>
        <begin position="390"/>
        <end position="406"/>
    </location>
</feature>
<organism evidence="11">
    <name type="scientific">Micromonas pusilla (strain CCMP1545)</name>
    <name type="common">Picoplanktonic green alga</name>
    <dbReference type="NCBI Taxonomy" id="564608"/>
    <lineage>
        <taxon>Eukaryota</taxon>
        <taxon>Viridiplantae</taxon>
        <taxon>Chlorophyta</taxon>
        <taxon>Mamiellophyceae</taxon>
        <taxon>Mamiellales</taxon>
        <taxon>Mamiellaceae</taxon>
        <taxon>Micromonas</taxon>
    </lineage>
</organism>
<feature type="compositionally biased region" description="Acidic residues" evidence="8">
    <location>
        <begin position="601"/>
        <end position="622"/>
    </location>
</feature>
<dbReference type="InterPro" id="IPR002110">
    <property type="entry name" value="Ankyrin_rpt"/>
</dbReference>
<gene>
    <name evidence="10" type="ORF">MICPUCDRAFT_50595</name>
</gene>
<dbReference type="eggNOG" id="KOG0520">
    <property type="taxonomic scope" value="Eukaryota"/>
</dbReference>
<dbReference type="InterPro" id="IPR013783">
    <property type="entry name" value="Ig-like_fold"/>
</dbReference>
<keyword evidence="6" id="KW-0539">Nucleus</keyword>
<dbReference type="Proteomes" id="UP000001876">
    <property type="component" value="Unassembled WGS sequence"/>
</dbReference>
<reference evidence="10 11" key="1">
    <citation type="journal article" date="2009" name="Science">
        <title>Green evolution and dynamic adaptations revealed by genomes of the marine picoeukaryotes Micromonas.</title>
        <authorList>
            <person name="Worden A.Z."/>
            <person name="Lee J.H."/>
            <person name="Mock T."/>
            <person name="Rouze P."/>
            <person name="Simmons M.P."/>
            <person name="Aerts A.L."/>
            <person name="Allen A.E."/>
            <person name="Cuvelier M.L."/>
            <person name="Derelle E."/>
            <person name="Everett M.V."/>
            <person name="Foulon E."/>
            <person name="Grimwood J."/>
            <person name="Gundlach H."/>
            <person name="Henrissat B."/>
            <person name="Napoli C."/>
            <person name="McDonald S.M."/>
            <person name="Parker M.S."/>
            <person name="Rombauts S."/>
            <person name="Salamov A."/>
            <person name="Von Dassow P."/>
            <person name="Badger J.H."/>
            <person name="Coutinho P.M."/>
            <person name="Demir E."/>
            <person name="Dubchak I."/>
            <person name="Gentemann C."/>
            <person name="Eikrem W."/>
            <person name="Gready J.E."/>
            <person name="John U."/>
            <person name="Lanier W."/>
            <person name="Lindquist E.A."/>
            <person name="Lucas S."/>
            <person name="Mayer K.F."/>
            <person name="Moreau H."/>
            <person name="Not F."/>
            <person name="Otillar R."/>
            <person name="Panaud O."/>
            <person name="Pangilinan J."/>
            <person name="Paulsen I."/>
            <person name="Piegu B."/>
            <person name="Poliakov A."/>
            <person name="Robbens S."/>
            <person name="Schmutz J."/>
            <person name="Toulza E."/>
            <person name="Wyss T."/>
            <person name="Zelensky A."/>
            <person name="Zhou K."/>
            <person name="Armbrust E.V."/>
            <person name="Bhattacharya D."/>
            <person name="Goodenough U.W."/>
            <person name="Van de Peer Y."/>
            <person name="Grigoriev I.V."/>
        </authorList>
    </citation>
    <scope>NUCLEOTIDE SEQUENCE [LARGE SCALE GENOMIC DNA]</scope>
    <source>
        <strain evidence="10 11">CCMP1545</strain>
    </source>
</reference>
<feature type="compositionally biased region" description="Low complexity" evidence="8">
    <location>
        <begin position="643"/>
        <end position="657"/>
    </location>
</feature>
<name>C1MIJ9_MICPC</name>
<dbReference type="RefSeq" id="XP_003055680.1">
    <property type="nucleotide sequence ID" value="XM_003055634.1"/>
</dbReference>
<feature type="compositionally biased region" description="Gly residues" evidence="8">
    <location>
        <begin position="873"/>
        <end position="930"/>
    </location>
</feature>
<feature type="compositionally biased region" description="Low complexity" evidence="8">
    <location>
        <begin position="696"/>
        <end position="706"/>
    </location>
</feature>
<feature type="domain" description="CG-1" evidence="9">
    <location>
        <begin position="48"/>
        <end position="180"/>
    </location>
</feature>
<dbReference type="STRING" id="564608.C1MIJ9"/>
<dbReference type="GO" id="GO:0005634">
    <property type="term" value="C:nucleus"/>
    <property type="evidence" value="ECO:0007669"/>
    <property type="project" value="UniProtKB-SubCell"/>
</dbReference>
<protein>
    <submittedName>
        <fullName evidence="10">Camta-like transcriptional regulator</fullName>
    </submittedName>
</protein>
<dbReference type="GO" id="GO:0003712">
    <property type="term" value="F:transcription coregulator activity"/>
    <property type="evidence" value="ECO:0007669"/>
    <property type="project" value="TreeGrafter"/>
</dbReference>
<dbReference type="SMART" id="SM01076">
    <property type="entry name" value="CG-1"/>
    <property type="match status" value="1"/>
</dbReference>
<evidence type="ECO:0000259" key="9">
    <source>
        <dbReference type="PROSITE" id="PS51437"/>
    </source>
</evidence>
<evidence type="ECO:0000256" key="6">
    <source>
        <dbReference type="ARBA" id="ARBA00023242"/>
    </source>
</evidence>
<dbReference type="EMBL" id="GG663735">
    <property type="protein sequence ID" value="EEH60932.1"/>
    <property type="molecule type" value="Genomic_DNA"/>
</dbReference>
<comment type="subcellular location">
    <subcellularLocation>
        <location evidence="1">Nucleus</location>
    </subcellularLocation>
</comment>
<feature type="region of interest" description="Disordered" evidence="8">
    <location>
        <begin position="537"/>
        <end position="706"/>
    </location>
</feature>
<dbReference type="SUPFAM" id="SSF81296">
    <property type="entry name" value="E set domains"/>
    <property type="match status" value="1"/>
</dbReference>
<evidence type="ECO:0000313" key="11">
    <source>
        <dbReference type="Proteomes" id="UP000001876"/>
    </source>
</evidence>
<dbReference type="PROSITE" id="PS50297">
    <property type="entry name" value="ANK_REP_REGION"/>
    <property type="match status" value="1"/>
</dbReference>
<feature type="compositionally biased region" description="Low complexity" evidence="8">
    <location>
        <begin position="438"/>
        <end position="470"/>
    </location>
</feature>
<dbReference type="PROSITE" id="PS51437">
    <property type="entry name" value="CG_1"/>
    <property type="match status" value="1"/>
</dbReference>
<feature type="region of interest" description="Disordered" evidence="8">
    <location>
        <begin position="291"/>
        <end position="323"/>
    </location>
</feature>
<accession>C1MIJ9</accession>
<dbReference type="PROSITE" id="PS50088">
    <property type="entry name" value="ANK_REPEAT"/>
    <property type="match status" value="1"/>
</dbReference>
<dbReference type="InterPro" id="IPR005559">
    <property type="entry name" value="CG-1_dom"/>
</dbReference>
<keyword evidence="3 7" id="KW-0040">ANK repeat</keyword>
<evidence type="ECO:0000256" key="1">
    <source>
        <dbReference type="ARBA" id="ARBA00004123"/>
    </source>
</evidence>
<evidence type="ECO:0000256" key="7">
    <source>
        <dbReference type="PROSITE-ProRule" id="PRU00023"/>
    </source>
</evidence>
<dbReference type="SUPFAM" id="SSF48403">
    <property type="entry name" value="Ankyrin repeat"/>
    <property type="match status" value="1"/>
</dbReference>
<feature type="region of interest" description="Disordered" evidence="8">
    <location>
        <begin position="1"/>
        <end position="20"/>
    </location>
</feature>
<sequence length="1150" mass="116379">MSGSGSGSGGRTSTLMDEGGGGDGYSPAAIVLTPPSPMGADGASRAHIIALLQQSQTRWLKNTEVCDILLNHRAYDFVLSPNAPIQPSAGSLFLFDRKVVRFFRKDGHEWQKKKDGKTVRETHEKLKMLLRPSRVGRDGVVLVHYLKVTPGMKTERGGHGGDLSNWPAGAYPGHGFQNLFGGGDSGGTTDSGLYGTLSGTFSGTISGGGTSGGAFGSRGGYSDIEIDESDLMIRSAGSSPTVSQMRGAGGFGGRVGHAYASHQGGTSVYASSPAAAAARAAAQMQMHDARLGRPITNDPPANVDRWWSGRGVGTGDDDEYGVNDPELEELLRDSDMELGTPHGGAGAPGGGQGRPNELHQYLMNEIGYEGGGNAPPPPPPGSDNMRQKSWDSGLSLSVSGLTGLPSAPGEDSVHSGTIAGSLGVGAPGHGQAPPPHPLAAAAAEAAAAAGPDITTSFLSPTPAPSSSADDLSGRGADRSSAMRGVTSLTQIEGKIADLQQTLLRVASNAVHTNVEQVARLEEDLIALERGAEAMMPRAIGSGSGTGGGSGGGGPGRGSRKLFGRGGDGAEHHRRGRSFDGGGGGGHRAVAQRKPPPMRWDADDDGGDSGGADEEDDDDDDDAEKSGDDGEDPHEGLLSPLKSAAAATRRPGGAANRRSYPPRHAAPPVPIASTARGVSQSGSEMDDGATDADDRAPSPGMAAAAMRASSAQAAQFAQRSARARAPIVTVPPTSSILWEIHDFSPEWDVESGGAKVIISGAARPGLPEGLHLCCVFGEIEVPAEQISPGVLRCRAPPRSAGRVPLYISCLGGGKRPASDIRTFEYKETSGGGAKDRRTAEVRLTTGVTERDFQLRLVHLLIGADRSSVRDRSSAGGGGGGGGGGGSGGGGGGGGSGSGGGNDSAAGGGGGNGGSGGGSGSGGSSNDGGGAPGASANITPAPANPSPNPNPGASFARKSVAALASPGTSLADPLASLFSASPGAADDLTDEDVSRVFKTALEARLRHAISAEAKRHRVVTTGVVPNPGYVLPRSAYHRIDSGGMGLIHCVAALGMSWAIPAMVRTGCEVNQPDRRARTALHWAAAKGHEDTVACLLAEGANIRATARWGAGGYTAADLAAALGHGGIAAYISEVRSTHWFPYDPVAVVNADP</sequence>
<dbReference type="PANTHER" id="PTHR23335">
    <property type="entry name" value="CALMODULIN-BINDING TRANSCRIPTION ACTIVATOR CAMTA"/>
    <property type="match status" value="1"/>
</dbReference>
<evidence type="ECO:0000256" key="3">
    <source>
        <dbReference type="ARBA" id="ARBA00023043"/>
    </source>
</evidence>
<dbReference type="GO" id="GO:0006357">
    <property type="term" value="P:regulation of transcription by RNA polymerase II"/>
    <property type="evidence" value="ECO:0007669"/>
    <property type="project" value="TreeGrafter"/>
</dbReference>
<dbReference type="Pfam" id="PF12796">
    <property type="entry name" value="Ank_2"/>
    <property type="match status" value="1"/>
</dbReference>
<dbReference type="Pfam" id="PF03859">
    <property type="entry name" value="CG-1"/>
    <property type="match status" value="1"/>
</dbReference>
<dbReference type="Gene3D" id="1.25.40.20">
    <property type="entry name" value="Ankyrin repeat-containing domain"/>
    <property type="match status" value="1"/>
</dbReference>
<feature type="compositionally biased region" description="Gly residues" evidence="8">
    <location>
        <begin position="341"/>
        <end position="353"/>
    </location>
</feature>
<dbReference type="OrthoDB" id="407555at2759"/>
<evidence type="ECO:0000256" key="5">
    <source>
        <dbReference type="ARBA" id="ARBA00023163"/>
    </source>
</evidence>
<proteinExistence type="inferred from homology"/>
<feature type="region of interest" description="Disordered" evidence="8">
    <location>
        <begin position="864"/>
        <end position="953"/>
    </location>
</feature>
<feature type="compositionally biased region" description="Gly residues" evidence="8">
    <location>
        <begin position="1"/>
        <end position="10"/>
    </location>
</feature>
<dbReference type="PANTHER" id="PTHR23335:SF1">
    <property type="entry name" value="CALMODULIN-BINDING TRANSCRIPTION ACTIVATOR, ISOFORM F"/>
    <property type="match status" value="1"/>
</dbReference>